<feature type="region of interest" description="Involved in Mg(2+) ion dislocation from EF-Tu" evidence="7">
    <location>
        <begin position="79"/>
        <end position="82"/>
    </location>
</feature>
<evidence type="ECO:0000259" key="10">
    <source>
        <dbReference type="Pfam" id="PF00889"/>
    </source>
</evidence>
<dbReference type="FunFam" id="1.10.8.10:FF:000001">
    <property type="entry name" value="Elongation factor Ts"/>
    <property type="match status" value="1"/>
</dbReference>
<dbReference type="InterPro" id="IPR014039">
    <property type="entry name" value="Transl_elong_EFTs/EF1B_dimer"/>
</dbReference>
<organism evidence="11 12">
    <name type="scientific">Mesoplasma chauliocola</name>
    <dbReference type="NCBI Taxonomy" id="216427"/>
    <lineage>
        <taxon>Bacteria</taxon>
        <taxon>Bacillati</taxon>
        <taxon>Mycoplasmatota</taxon>
        <taxon>Mollicutes</taxon>
        <taxon>Entomoplasmatales</taxon>
        <taxon>Entomoplasmataceae</taxon>
        <taxon>Mesoplasma</taxon>
    </lineage>
</organism>
<evidence type="ECO:0000313" key="12">
    <source>
        <dbReference type="Proteomes" id="UP000232229"/>
    </source>
</evidence>
<evidence type="ECO:0000256" key="2">
    <source>
        <dbReference type="ARBA" id="ARBA00016956"/>
    </source>
</evidence>
<dbReference type="Proteomes" id="UP000232229">
    <property type="component" value="Chromosome"/>
</dbReference>
<evidence type="ECO:0000256" key="6">
    <source>
        <dbReference type="ARBA" id="ARBA00025453"/>
    </source>
</evidence>
<comment type="similarity">
    <text evidence="1 7 8">Belongs to the EF-Ts family.</text>
</comment>
<dbReference type="Gene3D" id="1.10.286.20">
    <property type="match status" value="1"/>
</dbReference>
<comment type="subcellular location">
    <subcellularLocation>
        <location evidence="7 9">Cytoplasm</location>
    </subcellularLocation>
</comment>
<dbReference type="HAMAP" id="MF_00050">
    <property type="entry name" value="EF_Ts"/>
    <property type="match status" value="1"/>
</dbReference>
<dbReference type="InterPro" id="IPR009060">
    <property type="entry name" value="UBA-like_sf"/>
</dbReference>
<keyword evidence="5 7" id="KW-0648">Protein biosynthesis</keyword>
<dbReference type="InterPro" id="IPR036402">
    <property type="entry name" value="EF-Ts_dimer_sf"/>
</dbReference>
<evidence type="ECO:0000256" key="1">
    <source>
        <dbReference type="ARBA" id="ARBA00005532"/>
    </source>
</evidence>
<protein>
    <recommendedName>
        <fullName evidence="2 7">Elongation factor Ts</fullName>
        <shortName evidence="7">EF-Ts</shortName>
    </recommendedName>
</protein>
<evidence type="ECO:0000256" key="5">
    <source>
        <dbReference type="ARBA" id="ARBA00022917"/>
    </source>
</evidence>
<dbReference type="PROSITE" id="PS01127">
    <property type="entry name" value="EF_TS_2"/>
    <property type="match status" value="1"/>
</dbReference>
<keyword evidence="3 7" id="KW-0963">Cytoplasm</keyword>
<gene>
    <name evidence="7" type="primary">tsf</name>
    <name evidence="11" type="ORF">CK556_03160</name>
</gene>
<dbReference type="Pfam" id="PF00889">
    <property type="entry name" value="EF_TS"/>
    <property type="match status" value="1"/>
</dbReference>
<dbReference type="PROSITE" id="PS01126">
    <property type="entry name" value="EF_TS_1"/>
    <property type="match status" value="1"/>
</dbReference>
<dbReference type="PANTHER" id="PTHR11741:SF0">
    <property type="entry name" value="ELONGATION FACTOR TS, MITOCHONDRIAL"/>
    <property type="match status" value="1"/>
</dbReference>
<dbReference type="EMBL" id="CP023173">
    <property type="protein sequence ID" value="ASZ09328.1"/>
    <property type="molecule type" value="Genomic_DNA"/>
</dbReference>
<keyword evidence="4 7" id="KW-0251">Elongation factor</keyword>
<dbReference type="Gene3D" id="1.10.8.10">
    <property type="entry name" value="DNA helicase RuvA subunit, C-terminal domain"/>
    <property type="match status" value="1"/>
</dbReference>
<dbReference type="InterPro" id="IPR018101">
    <property type="entry name" value="Transl_elong_Ts_CS"/>
</dbReference>
<dbReference type="NCBIfam" id="TIGR00116">
    <property type="entry name" value="tsf"/>
    <property type="match status" value="1"/>
</dbReference>
<keyword evidence="12" id="KW-1185">Reference proteome</keyword>
<evidence type="ECO:0000256" key="3">
    <source>
        <dbReference type="ARBA" id="ARBA00022490"/>
    </source>
</evidence>
<dbReference type="SUPFAM" id="SSF46934">
    <property type="entry name" value="UBA-like"/>
    <property type="match status" value="1"/>
</dbReference>
<reference evidence="11 12" key="1">
    <citation type="submission" date="2017-08" db="EMBL/GenBank/DDBJ databases">
        <title>Complete Genome Sequence of Mesoplasma chauliocola.</title>
        <authorList>
            <person name="Knight T.F.Jr."/>
            <person name="Citino T."/>
        </authorList>
    </citation>
    <scope>NUCLEOTIDE SEQUENCE [LARGE SCALE GENOMIC DNA]</scope>
    <source>
        <strain evidence="11 12">CHPA-2</strain>
    </source>
</reference>
<dbReference type="PANTHER" id="PTHR11741">
    <property type="entry name" value="ELONGATION FACTOR TS"/>
    <property type="match status" value="1"/>
</dbReference>
<name>A0A249SNU8_9MOLU</name>
<comment type="function">
    <text evidence="6 7 8">Associates with the EF-Tu.GDP complex and induces the exchange of GDP to GTP. It remains bound to the aminoacyl-tRNA.EF-Tu.GTP complex up to the GTP hydrolysis stage on the ribosome.</text>
</comment>
<evidence type="ECO:0000256" key="7">
    <source>
        <dbReference type="HAMAP-Rule" id="MF_00050"/>
    </source>
</evidence>
<dbReference type="AlphaFoldDB" id="A0A249SNU8"/>
<evidence type="ECO:0000256" key="9">
    <source>
        <dbReference type="RuleBase" id="RU000643"/>
    </source>
</evidence>
<evidence type="ECO:0000256" key="4">
    <source>
        <dbReference type="ARBA" id="ARBA00022768"/>
    </source>
</evidence>
<feature type="domain" description="Translation elongation factor EFTs/EF1B dimerisation" evidence="10">
    <location>
        <begin position="71"/>
        <end position="278"/>
    </location>
</feature>
<dbReference type="CDD" id="cd14275">
    <property type="entry name" value="UBA_EF-Ts"/>
    <property type="match status" value="1"/>
</dbReference>
<dbReference type="KEGG" id="mchc:CK556_03160"/>
<sequence length="297" mass="32636">MAVNAQLIKELREITQAGMMDCKKALEATNGNIDEAIVWLRENGLAKAAKKSDRVAAEGVSLAKEDDKKVVILEVNSETDFVAQNEKFIGLIDEIANVLLASNAKTLEEGLALVTSNNETIEQVLVNATATIGEKIQLRRFALINKETGNTTTLYNHANKRVSVALNFKGSIDASDAYNLAMHVAAMSPQYKSMEEIPAEFKESEFSIIKAEAKEDPKLQGKPENVLENILKGKLSKRLSEISLVDQQYVVDESFKVGQFLESKKVVLIDMIRYEVGEGIEKVVTDFASEVAAQLGN</sequence>
<evidence type="ECO:0000313" key="11">
    <source>
        <dbReference type="EMBL" id="ASZ09328.1"/>
    </source>
</evidence>
<dbReference type="SUPFAM" id="SSF54713">
    <property type="entry name" value="Elongation factor Ts (EF-Ts), dimerisation domain"/>
    <property type="match status" value="2"/>
</dbReference>
<evidence type="ECO:0000256" key="8">
    <source>
        <dbReference type="RuleBase" id="RU000642"/>
    </source>
</evidence>
<dbReference type="GO" id="GO:0003746">
    <property type="term" value="F:translation elongation factor activity"/>
    <property type="evidence" value="ECO:0007669"/>
    <property type="project" value="UniProtKB-UniRule"/>
</dbReference>
<dbReference type="Gene3D" id="3.30.479.20">
    <property type="entry name" value="Elongation factor Ts, dimerisation domain"/>
    <property type="match status" value="2"/>
</dbReference>
<dbReference type="STRING" id="1336232.GCA_000518825_00935"/>
<dbReference type="RefSeq" id="WP_027875445.1">
    <property type="nucleotide sequence ID" value="NZ_CP023173.1"/>
</dbReference>
<dbReference type="GO" id="GO:0005737">
    <property type="term" value="C:cytoplasm"/>
    <property type="evidence" value="ECO:0007669"/>
    <property type="project" value="UniProtKB-SubCell"/>
</dbReference>
<accession>A0A249SNU8</accession>
<proteinExistence type="inferred from homology"/>
<dbReference type="InterPro" id="IPR001816">
    <property type="entry name" value="Transl_elong_EFTs/EF1B"/>
</dbReference>